<dbReference type="EMBL" id="HBHK01017034">
    <property type="protein sequence ID" value="CAD9690654.1"/>
    <property type="molecule type" value="Transcribed_RNA"/>
</dbReference>
<proteinExistence type="predicted"/>
<feature type="transmembrane region" description="Helical" evidence="1">
    <location>
        <begin position="100"/>
        <end position="120"/>
    </location>
</feature>
<dbReference type="InterPro" id="IPR036938">
    <property type="entry name" value="PAP2/HPO_sf"/>
</dbReference>
<dbReference type="SUPFAM" id="SSF48317">
    <property type="entry name" value="Acid phosphatase/Vanadium-dependent haloperoxidase"/>
    <property type="match status" value="1"/>
</dbReference>
<keyword evidence="1" id="KW-1133">Transmembrane helix</keyword>
<reference evidence="2" key="1">
    <citation type="submission" date="2021-01" db="EMBL/GenBank/DDBJ databases">
        <authorList>
            <person name="Corre E."/>
            <person name="Pelletier E."/>
            <person name="Niang G."/>
            <person name="Scheremetjew M."/>
            <person name="Finn R."/>
            <person name="Kale V."/>
            <person name="Holt S."/>
            <person name="Cochrane G."/>
            <person name="Meng A."/>
            <person name="Brown T."/>
            <person name="Cohen L."/>
        </authorList>
    </citation>
    <scope>NUCLEOTIDE SEQUENCE</scope>
    <source>
        <strain evidence="2">NY070348D</strain>
    </source>
</reference>
<protein>
    <recommendedName>
        <fullName evidence="3">Phosphatidic acid phosphatase type 2/haloperoxidase domain-containing protein</fullName>
    </recommendedName>
</protein>
<keyword evidence="1" id="KW-0472">Membrane</keyword>
<organism evidence="2">
    <name type="scientific">Mucochytrium quahogii</name>
    <dbReference type="NCBI Taxonomy" id="96639"/>
    <lineage>
        <taxon>Eukaryota</taxon>
        <taxon>Sar</taxon>
        <taxon>Stramenopiles</taxon>
        <taxon>Bigyra</taxon>
        <taxon>Labyrinthulomycetes</taxon>
        <taxon>Thraustochytrida</taxon>
        <taxon>Thraustochytriidae</taxon>
        <taxon>Mucochytrium</taxon>
    </lineage>
</organism>
<evidence type="ECO:0000313" key="2">
    <source>
        <dbReference type="EMBL" id="CAD9690654.1"/>
    </source>
</evidence>
<accession>A0A7S2S654</accession>
<evidence type="ECO:0000256" key="1">
    <source>
        <dbReference type="SAM" id="Phobius"/>
    </source>
</evidence>
<evidence type="ECO:0008006" key="3">
    <source>
        <dbReference type="Google" id="ProtNLM"/>
    </source>
</evidence>
<keyword evidence="1" id="KW-0812">Transmembrane</keyword>
<gene>
    <name evidence="2" type="ORF">QSP1433_LOCUS10697</name>
</gene>
<feature type="transmembrane region" description="Helical" evidence="1">
    <location>
        <begin position="63"/>
        <end position="80"/>
    </location>
</feature>
<dbReference type="AlphaFoldDB" id="A0A7S2S654"/>
<feature type="transmembrane region" description="Helical" evidence="1">
    <location>
        <begin position="35"/>
        <end position="57"/>
    </location>
</feature>
<sequence length="274" mass="31916">METEVLKNSWFIQVQMEFMCWVYENRYRNALNRTLISMVSIRFMHDLSLCVAALGALCIWKSGYRVYWTLIIAYALFRFMRPVFPGKRPAEIDYRLRPKLSLRGNGSISPLVVFSVIVFYELSALLVFPYSNQVCLLFLMVFAYSRVLSMAHFPHQVLFSVVIGAVSMALARMIKSRLPVYTNSAKSVFALFGFVLLTFEIFLTMEQDRCEFRTLNIPKKEYIRVMNHIMSGDASVEQMQRQAAESDSRRKTKPKRDSFVKLIRSMERRALNVT</sequence>
<feature type="transmembrane region" description="Helical" evidence="1">
    <location>
        <begin position="187"/>
        <end position="205"/>
    </location>
</feature>
<feature type="transmembrane region" description="Helical" evidence="1">
    <location>
        <begin position="157"/>
        <end position="175"/>
    </location>
</feature>
<name>A0A7S2S654_9STRA</name>